<proteinExistence type="inferred from homology"/>
<feature type="domain" description="Ataxin-10" evidence="7">
    <location>
        <begin position="365"/>
        <end position="457"/>
    </location>
</feature>
<dbReference type="PANTHER" id="PTHR13255:SF0">
    <property type="entry name" value="ATAXIN-10"/>
    <property type="match status" value="1"/>
</dbReference>
<evidence type="ECO:0000256" key="3">
    <source>
        <dbReference type="ARBA" id="ARBA00023306"/>
    </source>
</evidence>
<evidence type="ECO:0000256" key="6">
    <source>
        <dbReference type="ARBA" id="ARBA00044805"/>
    </source>
</evidence>
<dbReference type="InterPro" id="IPR011989">
    <property type="entry name" value="ARM-like"/>
</dbReference>
<comment type="function">
    <text evidence="4">May play a role in the regulation of cytokinesis.</text>
</comment>
<evidence type="ECO:0000256" key="2">
    <source>
        <dbReference type="ARBA" id="ARBA00022618"/>
    </source>
</evidence>
<dbReference type="InterPro" id="IPR051374">
    <property type="entry name" value="Ataxin-10/CTR86_families"/>
</dbReference>
<keyword evidence="9" id="KW-1185">Reference proteome</keyword>
<organism evidence="8 9">
    <name type="scientific">Mucor flavus</name>
    <dbReference type="NCBI Taxonomy" id="439312"/>
    <lineage>
        <taxon>Eukaryota</taxon>
        <taxon>Fungi</taxon>
        <taxon>Fungi incertae sedis</taxon>
        <taxon>Mucoromycota</taxon>
        <taxon>Mucoromycotina</taxon>
        <taxon>Mucoromycetes</taxon>
        <taxon>Mucorales</taxon>
        <taxon>Mucorineae</taxon>
        <taxon>Mucoraceae</taxon>
        <taxon>Mucor</taxon>
    </lineage>
</organism>
<dbReference type="Gene3D" id="1.25.10.10">
    <property type="entry name" value="Leucine-rich Repeat Variant"/>
    <property type="match status" value="1"/>
</dbReference>
<reference evidence="8 9" key="1">
    <citation type="submission" date="2024-04" db="EMBL/GenBank/DDBJ databases">
        <title>genome sequences of Mucor flavus KT1a and Helicostylum pulchrum KT1b strains isolated from the surface of a dry-aged beef.</title>
        <authorList>
            <person name="Toyotome T."/>
            <person name="Hosono M."/>
            <person name="Torimaru M."/>
            <person name="Fukuda K."/>
            <person name="Mikami N."/>
        </authorList>
    </citation>
    <scope>NUCLEOTIDE SEQUENCE [LARGE SCALE GENOMIC DNA]</scope>
    <source>
        <strain evidence="8 9">KT1a</strain>
    </source>
</reference>
<keyword evidence="3" id="KW-0131">Cell cycle</keyword>
<name>A0ABP9YYA1_9FUNG</name>
<dbReference type="InterPro" id="IPR016024">
    <property type="entry name" value="ARM-type_fold"/>
</dbReference>
<evidence type="ECO:0000313" key="8">
    <source>
        <dbReference type="EMBL" id="GAA5811838.1"/>
    </source>
</evidence>
<evidence type="ECO:0000256" key="5">
    <source>
        <dbReference type="ARBA" id="ARBA00044801"/>
    </source>
</evidence>
<dbReference type="SUPFAM" id="SSF48371">
    <property type="entry name" value="ARM repeat"/>
    <property type="match status" value="1"/>
</dbReference>
<gene>
    <name evidence="8" type="ORF">MFLAVUS_005284</name>
</gene>
<comment type="caution">
    <text evidence="8">The sequence shown here is derived from an EMBL/GenBank/DDBJ whole genome shotgun (WGS) entry which is preliminary data.</text>
</comment>
<dbReference type="Pfam" id="PF09759">
    <property type="entry name" value="Atx10homo_assoc"/>
    <property type="match status" value="1"/>
</dbReference>
<evidence type="ECO:0000256" key="1">
    <source>
        <dbReference type="ARBA" id="ARBA00008384"/>
    </source>
</evidence>
<evidence type="ECO:0000259" key="7">
    <source>
        <dbReference type="Pfam" id="PF09759"/>
    </source>
</evidence>
<sequence length="481" mass="54980">MTTNIIDHLLSYKNGQQTSTQLEKHLEESIKTTLSNHQYRTELGANPNYWRYSNAAMEVLLKDSNEPCLINLIKLTRNVVAGELHNQNLAIQYGALYKIEDLLSSKMSSESDNSTILQVGTQAICNIITNNQIAIDFIWKIWMSNQQRGYIWSLILSKSNEGLIMSALVDLLVASKIGKDILAAILGDIERLHGNEESKNFELGYTIFSELMSFGYFKQLYTQIDDYSDKILISDHQTILLKFLDSKIHASKASFPQFIRREELLFLVEQFEIVAKETITIILSIKEATTNLQAEKVTNTYTAIILLLQMLNDLFVLDEDNQHGMKQMLVQVDALSLVSDILGNLESVKLPPVQVENPLAGFNFLKRECVRLMGTLCYKDRAMQDKIREIGAIPVILCQFKIDDSNPYLREYATLTLRNVMENNLENQKLIEELQPEEIVQTKELDEMGITPELTEDVDDDHLLQCERTVGIWEALEVCKW</sequence>
<protein>
    <recommendedName>
        <fullName evidence="5">Ataxin-10 homolog</fullName>
    </recommendedName>
    <alternativeName>
        <fullName evidence="6">Copper transport protein 86</fullName>
    </alternativeName>
</protein>
<dbReference type="InterPro" id="IPR019156">
    <property type="entry name" value="Ataxin-10_domain"/>
</dbReference>
<accession>A0ABP9YYA1</accession>
<dbReference type="EMBL" id="BAABUK010000011">
    <property type="protein sequence ID" value="GAA5811838.1"/>
    <property type="molecule type" value="Genomic_DNA"/>
</dbReference>
<keyword evidence="2" id="KW-0132">Cell division</keyword>
<dbReference type="PANTHER" id="PTHR13255">
    <property type="entry name" value="ATAXIN-10"/>
    <property type="match status" value="1"/>
</dbReference>
<evidence type="ECO:0000256" key="4">
    <source>
        <dbReference type="ARBA" id="ARBA00044746"/>
    </source>
</evidence>
<dbReference type="Proteomes" id="UP001473302">
    <property type="component" value="Unassembled WGS sequence"/>
</dbReference>
<evidence type="ECO:0000313" key="9">
    <source>
        <dbReference type="Proteomes" id="UP001473302"/>
    </source>
</evidence>
<comment type="similarity">
    <text evidence="1">Belongs to the ataxin-10 family.</text>
</comment>